<dbReference type="CDD" id="cd02440">
    <property type="entry name" value="AdoMet_MTases"/>
    <property type="match status" value="1"/>
</dbReference>
<dbReference type="GO" id="GO:0008170">
    <property type="term" value="F:N-methyltransferase activity"/>
    <property type="evidence" value="ECO:0007669"/>
    <property type="project" value="UniProtKB-ARBA"/>
</dbReference>
<dbReference type="GO" id="GO:0008757">
    <property type="term" value="F:S-adenosylmethionine-dependent methyltransferase activity"/>
    <property type="evidence" value="ECO:0007669"/>
    <property type="project" value="UniProtKB-ARBA"/>
</dbReference>
<dbReference type="SUPFAM" id="SSF53335">
    <property type="entry name" value="S-adenosyl-L-methionine-dependent methyltransferases"/>
    <property type="match status" value="1"/>
</dbReference>
<protein>
    <recommendedName>
        <fullName evidence="2">Methyltransferase small domain-containing protein</fullName>
    </recommendedName>
</protein>
<organism evidence="3 4">
    <name type="scientific">Faecalibaculum rodentium</name>
    <dbReference type="NCBI Taxonomy" id="1702221"/>
    <lineage>
        <taxon>Bacteria</taxon>
        <taxon>Bacillati</taxon>
        <taxon>Bacillota</taxon>
        <taxon>Erysipelotrichia</taxon>
        <taxon>Erysipelotrichales</taxon>
        <taxon>Erysipelotrichaceae</taxon>
        <taxon>Faecalibaculum</taxon>
    </lineage>
</organism>
<evidence type="ECO:0000313" key="3">
    <source>
        <dbReference type="EMBL" id="OLU45135.1"/>
    </source>
</evidence>
<feature type="region of interest" description="Disordered" evidence="1">
    <location>
        <begin position="239"/>
        <end position="261"/>
    </location>
</feature>
<gene>
    <name evidence="3" type="ORF">BO223_05430</name>
</gene>
<dbReference type="RefSeq" id="WP_075885273.1">
    <property type="nucleotide sequence ID" value="NZ_CAONII010000003.1"/>
</dbReference>
<evidence type="ECO:0000256" key="1">
    <source>
        <dbReference type="SAM" id="MobiDB-lite"/>
    </source>
</evidence>
<feature type="domain" description="Methyltransferase small" evidence="2">
    <location>
        <begin position="42"/>
        <end position="178"/>
    </location>
</feature>
<dbReference type="EMBL" id="MPJZ01000052">
    <property type="protein sequence ID" value="OLU45135.1"/>
    <property type="molecule type" value="Genomic_DNA"/>
</dbReference>
<reference evidence="3 4" key="1">
    <citation type="submission" date="2016-11" db="EMBL/GenBank/DDBJ databases">
        <title>Description of two novel members of the family Erysipelotrichaceae: Ileibacterium lipovorans gen. nov., sp. nov. and Dubosiella newyorkensis, gen. nov., sp. nov.</title>
        <authorList>
            <person name="Cox L.M."/>
            <person name="Sohn J."/>
            <person name="Tyrrell K.L."/>
            <person name="Citron D.M."/>
            <person name="Lawson P.A."/>
            <person name="Patel N.B."/>
            <person name="Iizumi T."/>
            <person name="Perez-Perez G.I."/>
            <person name="Goldstein E.J."/>
            <person name="Blaser M.J."/>
        </authorList>
    </citation>
    <scope>NUCLEOTIDE SEQUENCE [LARGE SCALE GENOMIC DNA]</scope>
    <source>
        <strain evidence="3 4">NYU-BL-K8</strain>
    </source>
</reference>
<dbReference type="Proteomes" id="UP000186758">
    <property type="component" value="Unassembled WGS sequence"/>
</dbReference>
<dbReference type="Pfam" id="PF05175">
    <property type="entry name" value="MTS"/>
    <property type="match status" value="1"/>
</dbReference>
<dbReference type="GO" id="GO:0003676">
    <property type="term" value="F:nucleic acid binding"/>
    <property type="evidence" value="ECO:0007669"/>
    <property type="project" value="InterPro"/>
</dbReference>
<sequence length="261" mass="29549">MTESGLEKKTGPEMEAEKPLRQDWFLDPDRRIWQQPDHFRFNTDTALLAKFMVIRPGETVIDIGTNNGVLLVYADDSHPAFMTGIELLHEPAQVARLNLSVCRSPWEILEQPVQQVMDRKADVVISNPPYFSLRATDRKTPLTLRQQGRAEFHLTLGELCEAASRFLNDGGRFYLVHRPDRLQEILTVLEKHHLIVKRLQLVYDRRDSLCKSLLVEARKNGRTGGLVMEPPLWIGVAAGDGNEERSGDSGCRLGEPDTLAV</sequence>
<proteinExistence type="predicted"/>
<evidence type="ECO:0000313" key="4">
    <source>
        <dbReference type="Proteomes" id="UP000186758"/>
    </source>
</evidence>
<evidence type="ECO:0000259" key="2">
    <source>
        <dbReference type="Pfam" id="PF05175"/>
    </source>
</evidence>
<accession>A0A1Q9YKJ0</accession>
<dbReference type="PANTHER" id="PTHR47739:SF1">
    <property type="entry name" value="TRNA1(VAL) (ADENINE(37)-N6)-METHYLTRANSFERASE"/>
    <property type="match status" value="1"/>
</dbReference>
<dbReference type="PANTHER" id="PTHR47739">
    <property type="entry name" value="TRNA1(VAL) (ADENINE(37)-N6)-METHYLTRANSFERASE"/>
    <property type="match status" value="1"/>
</dbReference>
<dbReference type="AlphaFoldDB" id="A0A1Q9YKJ0"/>
<feature type="region of interest" description="Disordered" evidence="1">
    <location>
        <begin position="1"/>
        <end position="20"/>
    </location>
</feature>
<dbReference type="InterPro" id="IPR050210">
    <property type="entry name" value="tRNA_Adenine-N(6)_MTase"/>
</dbReference>
<dbReference type="PROSITE" id="PS00092">
    <property type="entry name" value="N6_MTASE"/>
    <property type="match status" value="1"/>
</dbReference>
<dbReference type="InterPro" id="IPR007848">
    <property type="entry name" value="Small_mtfrase_dom"/>
</dbReference>
<name>A0A1Q9YKJ0_9FIRM</name>
<dbReference type="GO" id="GO:0032259">
    <property type="term" value="P:methylation"/>
    <property type="evidence" value="ECO:0007669"/>
    <property type="project" value="InterPro"/>
</dbReference>
<dbReference type="InterPro" id="IPR029063">
    <property type="entry name" value="SAM-dependent_MTases_sf"/>
</dbReference>
<dbReference type="InterPro" id="IPR002052">
    <property type="entry name" value="DNA_methylase_N6_adenine_CS"/>
</dbReference>
<comment type="caution">
    <text evidence="3">The sequence shown here is derived from an EMBL/GenBank/DDBJ whole genome shotgun (WGS) entry which is preliminary data.</text>
</comment>
<dbReference type="Gene3D" id="3.40.50.150">
    <property type="entry name" value="Vaccinia Virus protein VP39"/>
    <property type="match status" value="1"/>
</dbReference>